<comment type="caution">
    <text evidence="2">The sequence shown here is derived from an EMBL/GenBank/DDBJ whole genome shotgun (WGS) entry which is preliminary data.</text>
</comment>
<reference evidence="2 3" key="1">
    <citation type="submission" date="2021-11" db="EMBL/GenBank/DDBJ databases">
        <authorList>
            <person name="Islam A."/>
            <person name="Islam S."/>
            <person name="Flora M.S."/>
            <person name="Rahman M."/>
            <person name="Ziaur R.M."/>
            <person name="Epstein J.H."/>
            <person name="Hassan M."/>
            <person name="Klassen M."/>
            <person name="Woodard K."/>
            <person name="Webb A."/>
            <person name="Webby R.J."/>
            <person name="El Zowalaty M.E."/>
        </authorList>
    </citation>
    <scope>NUCLEOTIDE SEQUENCE [LARGE SCALE GENOMIC DNA]</scope>
    <source>
        <strain evidence="2">Pbs1</strain>
    </source>
</reference>
<feature type="compositionally biased region" description="Acidic residues" evidence="1">
    <location>
        <begin position="35"/>
        <end position="46"/>
    </location>
</feature>
<dbReference type="EMBL" id="CAKLCB010000275">
    <property type="protein sequence ID" value="CAH0519005.1"/>
    <property type="molecule type" value="Genomic_DNA"/>
</dbReference>
<organism evidence="2 3">
    <name type="scientific">Peronospora belbahrii</name>
    <dbReference type="NCBI Taxonomy" id="622444"/>
    <lineage>
        <taxon>Eukaryota</taxon>
        <taxon>Sar</taxon>
        <taxon>Stramenopiles</taxon>
        <taxon>Oomycota</taxon>
        <taxon>Peronosporomycetes</taxon>
        <taxon>Peronosporales</taxon>
        <taxon>Peronosporaceae</taxon>
        <taxon>Peronospora</taxon>
    </lineage>
</organism>
<evidence type="ECO:0000256" key="1">
    <source>
        <dbReference type="SAM" id="MobiDB-lite"/>
    </source>
</evidence>
<accession>A0ABN8D0U2</accession>
<evidence type="ECO:0000313" key="2">
    <source>
        <dbReference type="EMBL" id="CAH0519005.1"/>
    </source>
</evidence>
<gene>
    <name evidence="2" type="ORF">PBS001_LOCUS5549</name>
</gene>
<dbReference type="Proteomes" id="UP001158986">
    <property type="component" value="Unassembled WGS sequence"/>
</dbReference>
<feature type="region of interest" description="Disordered" evidence="1">
    <location>
        <begin position="35"/>
        <end position="54"/>
    </location>
</feature>
<feature type="region of interest" description="Disordered" evidence="1">
    <location>
        <begin position="60"/>
        <end position="81"/>
    </location>
</feature>
<name>A0ABN8D0U2_9STRA</name>
<protein>
    <submittedName>
        <fullName evidence="2">Uncharacterized protein</fullName>
    </submittedName>
</protein>
<sequence>MISALAWVPKGASRRIPEKLKLTDEEIKMLHEVAMEEEGEEEEAEEDKSAMEAAMTVENDVAGQQQNQDEMDSTGLPSSFKMDEYDEEDDVMQRFEIILVVLKLCD</sequence>
<evidence type="ECO:0000313" key="3">
    <source>
        <dbReference type="Proteomes" id="UP001158986"/>
    </source>
</evidence>
<keyword evidence="3" id="KW-1185">Reference proteome</keyword>
<proteinExistence type="predicted"/>